<dbReference type="AlphaFoldDB" id="A0A1S9PBP3"/>
<evidence type="ECO:0000313" key="3">
    <source>
        <dbReference type="Proteomes" id="UP000189739"/>
    </source>
</evidence>
<dbReference type="CDD" id="cd00038">
    <property type="entry name" value="CAP_ED"/>
    <property type="match status" value="1"/>
</dbReference>
<reference evidence="2 3" key="1">
    <citation type="submission" date="2016-07" db="EMBL/GenBank/DDBJ databases">
        <title>Genomic analysis of zinc-resistant bacterium Mucilaginibacter pedocola TBZ30.</title>
        <authorList>
            <person name="Huang J."/>
            <person name="Tang J."/>
        </authorList>
    </citation>
    <scope>NUCLEOTIDE SEQUENCE [LARGE SCALE GENOMIC DNA]</scope>
    <source>
        <strain evidence="2 3">TBZ30</strain>
    </source>
</reference>
<proteinExistence type="predicted"/>
<dbReference type="EMBL" id="MBTF01000023">
    <property type="protein sequence ID" value="OOQ58403.1"/>
    <property type="molecule type" value="Genomic_DNA"/>
</dbReference>
<dbReference type="OrthoDB" id="1092431at2"/>
<feature type="domain" description="Cyclic nucleotide-binding" evidence="1">
    <location>
        <begin position="33"/>
        <end position="119"/>
    </location>
</feature>
<accession>A0A1S9PBP3</accession>
<dbReference type="RefSeq" id="WP_078349098.1">
    <property type="nucleotide sequence ID" value="NZ_MBTF01000023.1"/>
</dbReference>
<dbReference type="Proteomes" id="UP000189739">
    <property type="component" value="Unassembled WGS sequence"/>
</dbReference>
<evidence type="ECO:0000259" key="1">
    <source>
        <dbReference type="Pfam" id="PF00027"/>
    </source>
</evidence>
<dbReference type="STRING" id="1792845.BC343_06885"/>
<sequence length="194" mass="22936">MHDALFNYLKKFKSEPLTDEEKTLIRQVFTPFKLRKKQYLLQAGDHCKYFAFVVKGAMRQYSVDDKGTEHIVRLGVEDWWMGDRESWVMKTPSNYNIDAWEHTEMLLVTRASILDLLNKTTFIYEMMRQLDERNNIANQRRLTSSISATAEKKYADFVACYPVLVERFPQHIIASYLGITKDTLSRVKRQLLQR</sequence>
<keyword evidence="3" id="KW-1185">Reference proteome</keyword>
<dbReference type="InterPro" id="IPR000595">
    <property type="entry name" value="cNMP-bd_dom"/>
</dbReference>
<dbReference type="InterPro" id="IPR014710">
    <property type="entry name" value="RmlC-like_jellyroll"/>
</dbReference>
<gene>
    <name evidence="2" type="ORF">BC343_06885</name>
</gene>
<organism evidence="2 3">
    <name type="scientific">Mucilaginibacter pedocola</name>
    <dbReference type="NCBI Taxonomy" id="1792845"/>
    <lineage>
        <taxon>Bacteria</taxon>
        <taxon>Pseudomonadati</taxon>
        <taxon>Bacteroidota</taxon>
        <taxon>Sphingobacteriia</taxon>
        <taxon>Sphingobacteriales</taxon>
        <taxon>Sphingobacteriaceae</taxon>
        <taxon>Mucilaginibacter</taxon>
    </lineage>
</organism>
<dbReference type="Gene3D" id="2.60.120.10">
    <property type="entry name" value="Jelly Rolls"/>
    <property type="match status" value="1"/>
</dbReference>
<name>A0A1S9PBP3_9SPHI</name>
<comment type="caution">
    <text evidence="2">The sequence shown here is derived from an EMBL/GenBank/DDBJ whole genome shotgun (WGS) entry which is preliminary data.</text>
</comment>
<dbReference type="Pfam" id="PF00027">
    <property type="entry name" value="cNMP_binding"/>
    <property type="match status" value="1"/>
</dbReference>
<evidence type="ECO:0000313" key="2">
    <source>
        <dbReference type="EMBL" id="OOQ58403.1"/>
    </source>
</evidence>
<dbReference type="InterPro" id="IPR018490">
    <property type="entry name" value="cNMP-bd_dom_sf"/>
</dbReference>
<dbReference type="SUPFAM" id="SSF51206">
    <property type="entry name" value="cAMP-binding domain-like"/>
    <property type="match status" value="1"/>
</dbReference>
<protein>
    <submittedName>
        <fullName evidence="2">Cyclic nucleotide-binding protein</fullName>
    </submittedName>
</protein>